<dbReference type="InterPro" id="IPR008988">
    <property type="entry name" value="Transcriptional_repressor_C"/>
</dbReference>
<evidence type="ECO:0000256" key="1">
    <source>
        <dbReference type="ARBA" id="ARBA00023004"/>
    </source>
</evidence>
<evidence type="ECO:0000259" key="2">
    <source>
        <dbReference type="SMART" id="SM00899"/>
    </source>
</evidence>
<dbReference type="InterPro" id="IPR038157">
    <property type="entry name" value="FeoA_core_dom"/>
</dbReference>
<dbReference type="Gene3D" id="2.30.30.90">
    <property type="match status" value="1"/>
</dbReference>
<dbReference type="InterPro" id="IPR007167">
    <property type="entry name" value="Fe-transptr_FeoA-like"/>
</dbReference>
<dbReference type="OrthoDB" id="9811076at2"/>
<protein>
    <submittedName>
        <fullName evidence="3">Ferrous iron transport protein A</fullName>
    </submittedName>
</protein>
<sequence length="79" mass="9030">MKISEGKIHVNYNVVELQLDPVIRRRLEALGITEGSRIQILNKKRNGAFIIKTRGTRWAIGKQISEGIICREEKNEKGN</sequence>
<keyword evidence="4" id="KW-1185">Reference proteome</keyword>
<dbReference type="RefSeq" id="WP_115481010.1">
    <property type="nucleotide sequence ID" value="NZ_QRCT01000013.1"/>
</dbReference>
<dbReference type="EMBL" id="QRCT01000013">
    <property type="protein sequence ID" value="RDU24266.1"/>
    <property type="molecule type" value="Genomic_DNA"/>
</dbReference>
<evidence type="ECO:0000313" key="4">
    <source>
        <dbReference type="Proteomes" id="UP000255036"/>
    </source>
</evidence>
<proteinExistence type="predicted"/>
<dbReference type="GO" id="GO:0046914">
    <property type="term" value="F:transition metal ion binding"/>
    <property type="evidence" value="ECO:0007669"/>
    <property type="project" value="InterPro"/>
</dbReference>
<reference evidence="3 4" key="1">
    <citation type="submission" date="2018-07" db="EMBL/GenBank/DDBJ databases">
        <title>Anaerosacharophilus polymeroproducens gen. nov. sp. nov., an anaerobic bacterium isolated from salt field.</title>
        <authorList>
            <person name="Kim W."/>
            <person name="Yang S.-H."/>
            <person name="Oh J."/>
            <person name="Lee J.-H."/>
            <person name="Kwon K.K."/>
        </authorList>
    </citation>
    <scope>NUCLEOTIDE SEQUENCE [LARGE SCALE GENOMIC DNA]</scope>
    <source>
        <strain evidence="3 4">MCWD5</strain>
    </source>
</reference>
<gene>
    <name evidence="3" type="ORF">DWV06_04635</name>
</gene>
<keyword evidence="1" id="KW-0408">Iron</keyword>
<dbReference type="SUPFAM" id="SSF50037">
    <property type="entry name" value="C-terminal domain of transcriptional repressors"/>
    <property type="match status" value="1"/>
</dbReference>
<comment type="caution">
    <text evidence="3">The sequence shown here is derived from an EMBL/GenBank/DDBJ whole genome shotgun (WGS) entry which is preliminary data.</text>
</comment>
<accession>A0A371AXF6</accession>
<organism evidence="3 4">
    <name type="scientific">Anaerosacchariphilus polymeriproducens</name>
    <dbReference type="NCBI Taxonomy" id="1812858"/>
    <lineage>
        <taxon>Bacteria</taxon>
        <taxon>Bacillati</taxon>
        <taxon>Bacillota</taxon>
        <taxon>Clostridia</taxon>
        <taxon>Lachnospirales</taxon>
        <taxon>Lachnospiraceae</taxon>
        <taxon>Anaerosacchariphilus</taxon>
    </lineage>
</organism>
<dbReference type="SMART" id="SM00899">
    <property type="entry name" value="FeoA"/>
    <property type="match status" value="1"/>
</dbReference>
<dbReference type="Proteomes" id="UP000255036">
    <property type="component" value="Unassembled WGS sequence"/>
</dbReference>
<feature type="domain" description="Ferrous iron transporter FeoA-like" evidence="2">
    <location>
        <begin position="1"/>
        <end position="72"/>
    </location>
</feature>
<evidence type="ECO:0000313" key="3">
    <source>
        <dbReference type="EMBL" id="RDU24266.1"/>
    </source>
</evidence>
<name>A0A371AXF6_9FIRM</name>
<dbReference type="Pfam" id="PF04023">
    <property type="entry name" value="FeoA"/>
    <property type="match status" value="1"/>
</dbReference>
<dbReference type="AlphaFoldDB" id="A0A371AXF6"/>